<dbReference type="SUPFAM" id="SSF47384">
    <property type="entry name" value="Homodimeric domain of signal transducing histidine kinase"/>
    <property type="match status" value="1"/>
</dbReference>
<dbReference type="CDD" id="cd00075">
    <property type="entry name" value="HATPase"/>
    <property type="match status" value="1"/>
</dbReference>
<dbReference type="InterPro" id="IPR036890">
    <property type="entry name" value="HATPase_C_sf"/>
</dbReference>
<dbReference type="AlphaFoldDB" id="A0A1H0K6L4"/>
<dbReference type="InterPro" id="IPR003594">
    <property type="entry name" value="HATPase_dom"/>
</dbReference>
<feature type="domain" description="Histidine kinase" evidence="12">
    <location>
        <begin position="155"/>
        <end position="369"/>
    </location>
</feature>
<dbReference type="Pfam" id="PF00672">
    <property type="entry name" value="HAMP"/>
    <property type="match status" value="1"/>
</dbReference>
<dbReference type="PROSITE" id="PS50885">
    <property type="entry name" value="HAMP"/>
    <property type="match status" value="1"/>
</dbReference>
<evidence type="ECO:0000313" key="14">
    <source>
        <dbReference type="EMBL" id="SDO51351.1"/>
    </source>
</evidence>
<evidence type="ECO:0000256" key="11">
    <source>
        <dbReference type="SAM" id="Phobius"/>
    </source>
</evidence>
<evidence type="ECO:0000259" key="13">
    <source>
        <dbReference type="PROSITE" id="PS50885"/>
    </source>
</evidence>
<dbReference type="GO" id="GO:0000155">
    <property type="term" value="F:phosphorelay sensor kinase activity"/>
    <property type="evidence" value="ECO:0007669"/>
    <property type="project" value="InterPro"/>
</dbReference>
<evidence type="ECO:0000256" key="9">
    <source>
        <dbReference type="ARBA" id="ARBA00023012"/>
    </source>
</evidence>
<evidence type="ECO:0000256" key="6">
    <source>
        <dbReference type="ARBA" id="ARBA00022692"/>
    </source>
</evidence>
<keyword evidence="10 11" id="KW-0472">Membrane</keyword>
<sequence length="369" mass="39120">MTRGTAGRGPRFATRLLLAQSLVLVAGALTIWLVASVVGPSIFHDHLERAGDTHSAEETKHVEEAFASALLVSISVALVAAVAAALAVSWYFSRRIQRSIDHVAEASTRIAAGRYDTHVDDPGLGTEFATLAGTYNKLADRLEATETTRRRMLADLAHEMRTPLATIDAHLEAIEDGVRHLDSDTITVLRSSTQRLRRLAEDIGAVSHAEEGNLSLDSHLMDAADLAATAADAARDRYESKGVRLNTHLPPAGGVNVDPDRIGQVLANLIDNALRHTPSGGSVTVSCRRIGHWVEYAVADTGDGIAAEHLPHVFDRFYRVDTARDRTHGGSGIGLAIAKALIGAHGGGIFATSAGPGHGSAFTVRLPSA</sequence>
<dbReference type="PANTHER" id="PTHR45436:SF5">
    <property type="entry name" value="SENSOR HISTIDINE KINASE TRCS"/>
    <property type="match status" value="1"/>
</dbReference>
<dbReference type="SMART" id="SM00304">
    <property type="entry name" value="HAMP"/>
    <property type="match status" value="1"/>
</dbReference>
<evidence type="ECO:0000256" key="3">
    <source>
        <dbReference type="ARBA" id="ARBA00012438"/>
    </source>
</evidence>
<dbReference type="STRING" id="1005944.SAMN05192576_4167"/>
<protein>
    <recommendedName>
        <fullName evidence="3">histidine kinase</fullName>
        <ecNumber evidence="3">2.7.13.3</ecNumber>
    </recommendedName>
</protein>
<dbReference type="GO" id="GO:0005886">
    <property type="term" value="C:plasma membrane"/>
    <property type="evidence" value="ECO:0007669"/>
    <property type="project" value="UniProtKB-SubCell"/>
</dbReference>
<organism evidence="14 15">
    <name type="scientific">Nocardioides szechwanensis</name>
    <dbReference type="NCBI Taxonomy" id="1005944"/>
    <lineage>
        <taxon>Bacteria</taxon>
        <taxon>Bacillati</taxon>
        <taxon>Actinomycetota</taxon>
        <taxon>Actinomycetes</taxon>
        <taxon>Propionibacteriales</taxon>
        <taxon>Nocardioidaceae</taxon>
        <taxon>Nocardioides</taxon>
    </lineage>
</organism>
<dbReference type="Gene3D" id="6.10.340.10">
    <property type="match status" value="1"/>
</dbReference>
<dbReference type="FunFam" id="3.30.565.10:FF:000006">
    <property type="entry name" value="Sensor histidine kinase WalK"/>
    <property type="match status" value="1"/>
</dbReference>
<evidence type="ECO:0000256" key="2">
    <source>
        <dbReference type="ARBA" id="ARBA00004236"/>
    </source>
</evidence>
<dbReference type="InterPro" id="IPR004358">
    <property type="entry name" value="Sig_transdc_His_kin-like_C"/>
</dbReference>
<comment type="subcellular location">
    <subcellularLocation>
        <location evidence="2">Cell membrane</location>
    </subcellularLocation>
</comment>
<keyword evidence="9" id="KW-0902">Two-component regulatory system</keyword>
<feature type="transmembrane region" description="Helical" evidence="11">
    <location>
        <begin position="65"/>
        <end position="92"/>
    </location>
</feature>
<evidence type="ECO:0000256" key="8">
    <source>
        <dbReference type="ARBA" id="ARBA00022989"/>
    </source>
</evidence>
<evidence type="ECO:0000259" key="12">
    <source>
        <dbReference type="PROSITE" id="PS50109"/>
    </source>
</evidence>
<dbReference type="Gene3D" id="3.30.565.10">
    <property type="entry name" value="Histidine kinase-like ATPase, C-terminal domain"/>
    <property type="match status" value="1"/>
</dbReference>
<feature type="domain" description="HAMP" evidence="13">
    <location>
        <begin position="94"/>
        <end position="147"/>
    </location>
</feature>
<accession>A0A1H0K6L4</accession>
<keyword evidence="4" id="KW-0597">Phosphoprotein</keyword>
<dbReference type="InterPro" id="IPR005467">
    <property type="entry name" value="His_kinase_dom"/>
</dbReference>
<dbReference type="InterPro" id="IPR003661">
    <property type="entry name" value="HisK_dim/P_dom"/>
</dbReference>
<dbReference type="PROSITE" id="PS50109">
    <property type="entry name" value="HIS_KIN"/>
    <property type="match status" value="1"/>
</dbReference>
<evidence type="ECO:0000256" key="5">
    <source>
        <dbReference type="ARBA" id="ARBA00022679"/>
    </source>
</evidence>
<dbReference type="EC" id="2.7.13.3" evidence="3"/>
<keyword evidence="7 14" id="KW-0418">Kinase</keyword>
<dbReference type="Gene3D" id="1.10.287.130">
    <property type="match status" value="1"/>
</dbReference>
<keyword evidence="15" id="KW-1185">Reference proteome</keyword>
<dbReference type="CDD" id="cd00082">
    <property type="entry name" value="HisKA"/>
    <property type="match status" value="1"/>
</dbReference>
<dbReference type="EMBL" id="FNIC01000009">
    <property type="protein sequence ID" value="SDO51351.1"/>
    <property type="molecule type" value="Genomic_DNA"/>
</dbReference>
<proteinExistence type="predicted"/>
<dbReference type="OrthoDB" id="9757990at2"/>
<evidence type="ECO:0000256" key="7">
    <source>
        <dbReference type="ARBA" id="ARBA00022777"/>
    </source>
</evidence>
<gene>
    <name evidence="14" type="ORF">SAMN05192576_4167</name>
</gene>
<dbReference type="PRINTS" id="PR00344">
    <property type="entry name" value="BCTRLSENSOR"/>
</dbReference>
<name>A0A1H0K6L4_9ACTN</name>
<comment type="catalytic activity">
    <reaction evidence="1">
        <text>ATP + protein L-histidine = ADP + protein N-phospho-L-histidine.</text>
        <dbReference type="EC" id="2.7.13.3"/>
    </reaction>
</comment>
<dbReference type="InterPro" id="IPR003660">
    <property type="entry name" value="HAMP_dom"/>
</dbReference>
<evidence type="ECO:0000313" key="15">
    <source>
        <dbReference type="Proteomes" id="UP000199004"/>
    </source>
</evidence>
<dbReference type="SUPFAM" id="SSF55874">
    <property type="entry name" value="ATPase domain of HSP90 chaperone/DNA topoisomerase II/histidine kinase"/>
    <property type="match status" value="1"/>
</dbReference>
<dbReference type="Pfam" id="PF00512">
    <property type="entry name" value="HisKA"/>
    <property type="match status" value="1"/>
</dbReference>
<dbReference type="InterPro" id="IPR036097">
    <property type="entry name" value="HisK_dim/P_sf"/>
</dbReference>
<keyword evidence="5" id="KW-0808">Transferase</keyword>
<feature type="transmembrane region" description="Helical" evidence="11">
    <location>
        <begin position="12"/>
        <end position="35"/>
    </location>
</feature>
<dbReference type="InterPro" id="IPR050428">
    <property type="entry name" value="TCS_sensor_his_kinase"/>
</dbReference>
<dbReference type="Pfam" id="PF02518">
    <property type="entry name" value="HATPase_c"/>
    <property type="match status" value="1"/>
</dbReference>
<evidence type="ECO:0000256" key="1">
    <source>
        <dbReference type="ARBA" id="ARBA00000085"/>
    </source>
</evidence>
<dbReference type="Proteomes" id="UP000199004">
    <property type="component" value="Unassembled WGS sequence"/>
</dbReference>
<keyword evidence="6 11" id="KW-0812">Transmembrane</keyword>
<dbReference type="SMART" id="SM00387">
    <property type="entry name" value="HATPase_c"/>
    <property type="match status" value="1"/>
</dbReference>
<dbReference type="SMART" id="SM00388">
    <property type="entry name" value="HisKA"/>
    <property type="match status" value="1"/>
</dbReference>
<reference evidence="14 15" key="1">
    <citation type="submission" date="2016-10" db="EMBL/GenBank/DDBJ databases">
        <authorList>
            <person name="de Groot N.N."/>
        </authorList>
    </citation>
    <scope>NUCLEOTIDE SEQUENCE [LARGE SCALE GENOMIC DNA]</scope>
    <source>
        <strain evidence="14 15">CGMCC 1.11147</strain>
    </source>
</reference>
<dbReference type="PANTHER" id="PTHR45436">
    <property type="entry name" value="SENSOR HISTIDINE KINASE YKOH"/>
    <property type="match status" value="1"/>
</dbReference>
<keyword evidence="8 11" id="KW-1133">Transmembrane helix</keyword>
<evidence type="ECO:0000256" key="4">
    <source>
        <dbReference type="ARBA" id="ARBA00022553"/>
    </source>
</evidence>
<evidence type="ECO:0000256" key="10">
    <source>
        <dbReference type="ARBA" id="ARBA00023136"/>
    </source>
</evidence>